<protein>
    <recommendedName>
        <fullName evidence="8">Cathepsin propeptide inhibitor domain-containing protein</fullName>
    </recommendedName>
</protein>
<dbReference type="InterPro" id="IPR013128">
    <property type="entry name" value="Peptidase_C1A"/>
</dbReference>
<dbReference type="PANTHER" id="PTHR12411">
    <property type="entry name" value="CYSTEINE PROTEASE FAMILY C1-RELATED"/>
    <property type="match status" value="1"/>
</dbReference>
<evidence type="ECO:0000313" key="6">
    <source>
        <dbReference type="EMBL" id="GBG90340.1"/>
    </source>
</evidence>
<dbReference type="Pfam" id="PF00112">
    <property type="entry name" value="Peptidase_C1"/>
    <property type="match status" value="1"/>
</dbReference>
<dbReference type="InterPro" id="IPR000169">
    <property type="entry name" value="Pept_cys_AS"/>
</dbReference>
<dbReference type="SUPFAM" id="SSF54001">
    <property type="entry name" value="Cysteine proteinases"/>
    <property type="match status" value="1"/>
</dbReference>
<feature type="domain" description="Peptidase C1A papain C-terminal" evidence="4">
    <location>
        <begin position="155"/>
        <end position="266"/>
    </location>
</feature>
<evidence type="ECO:0000259" key="5">
    <source>
        <dbReference type="SMART" id="SM00848"/>
    </source>
</evidence>
<reference evidence="6 7" key="1">
    <citation type="journal article" date="2018" name="Cell">
        <title>The Chara Genome: Secondary Complexity and Implications for Plant Terrestrialization.</title>
        <authorList>
            <person name="Nishiyama T."/>
            <person name="Sakayama H."/>
            <person name="Vries J.D."/>
            <person name="Buschmann H."/>
            <person name="Saint-Marcoux D."/>
            <person name="Ullrich K.K."/>
            <person name="Haas F.B."/>
            <person name="Vanderstraeten L."/>
            <person name="Becker D."/>
            <person name="Lang D."/>
            <person name="Vosolsobe S."/>
            <person name="Rombauts S."/>
            <person name="Wilhelmsson P.K.I."/>
            <person name="Janitza P."/>
            <person name="Kern R."/>
            <person name="Heyl A."/>
            <person name="Rumpler F."/>
            <person name="Villalobos L.I.A.C."/>
            <person name="Clay J.M."/>
            <person name="Skokan R."/>
            <person name="Toyoda A."/>
            <person name="Suzuki Y."/>
            <person name="Kagoshima H."/>
            <person name="Schijlen E."/>
            <person name="Tajeshwar N."/>
            <person name="Catarino B."/>
            <person name="Hetherington A.J."/>
            <person name="Saltykova A."/>
            <person name="Bonnot C."/>
            <person name="Breuninger H."/>
            <person name="Symeonidi A."/>
            <person name="Radhakrishnan G.V."/>
            <person name="Van Nieuwerburgh F."/>
            <person name="Deforce D."/>
            <person name="Chang C."/>
            <person name="Karol K.G."/>
            <person name="Hedrich R."/>
            <person name="Ulvskov P."/>
            <person name="Glockner G."/>
            <person name="Delwiche C.F."/>
            <person name="Petrasek J."/>
            <person name="Van de Peer Y."/>
            <person name="Friml J."/>
            <person name="Beilby M."/>
            <person name="Dolan L."/>
            <person name="Kohara Y."/>
            <person name="Sugano S."/>
            <person name="Fujiyama A."/>
            <person name="Delaux P.-M."/>
            <person name="Quint M."/>
            <person name="TheiBen G."/>
            <person name="Hagemann M."/>
            <person name="Harholt J."/>
            <person name="Dunand C."/>
            <person name="Zachgo S."/>
            <person name="Langdale J."/>
            <person name="Maumus F."/>
            <person name="Straeten D.V.D."/>
            <person name="Gould S.B."/>
            <person name="Rensing S.A."/>
        </authorList>
    </citation>
    <scope>NUCLEOTIDE SEQUENCE [LARGE SCALE GENOMIC DNA]</scope>
    <source>
        <strain evidence="6 7">S276</strain>
    </source>
</reference>
<evidence type="ECO:0008006" key="8">
    <source>
        <dbReference type="Google" id="ProtNLM"/>
    </source>
</evidence>
<dbReference type="Pfam" id="PF08246">
    <property type="entry name" value="Inhibitor_I29"/>
    <property type="match status" value="1"/>
</dbReference>
<dbReference type="OrthoDB" id="1592757at2759"/>
<dbReference type="PROSITE" id="PS00139">
    <property type="entry name" value="THIOL_PROTEASE_CYS"/>
    <property type="match status" value="1"/>
</dbReference>
<feature type="chain" id="PRO_5018587777" description="Cathepsin propeptide inhibitor domain-containing protein" evidence="3">
    <location>
        <begin position="22"/>
        <end position="267"/>
    </location>
</feature>
<dbReference type="Gene3D" id="3.90.70.10">
    <property type="entry name" value="Cysteine proteinases"/>
    <property type="match status" value="1"/>
</dbReference>
<dbReference type="AlphaFoldDB" id="A0A388M728"/>
<keyword evidence="7" id="KW-1185">Reference proteome</keyword>
<dbReference type="SMART" id="SM00645">
    <property type="entry name" value="Pept_C1"/>
    <property type="match status" value="1"/>
</dbReference>
<evidence type="ECO:0000256" key="2">
    <source>
        <dbReference type="ARBA" id="ARBA00023157"/>
    </source>
</evidence>
<dbReference type="Gramene" id="GBG90340">
    <property type="protein sequence ID" value="GBG90340"/>
    <property type="gene ID" value="CBR_g50588"/>
</dbReference>
<feature type="signal peptide" evidence="3">
    <location>
        <begin position="1"/>
        <end position="21"/>
    </location>
</feature>
<dbReference type="InterPro" id="IPR013201">
    <property type="entry name" value="Prot_inhib_I29"/>
</dbReference>
<feature type="domain" description="Cathepsin propeptide inhibitor" evidence="5">
    <location>
        <begin position="70"/>
        <end position="125"/>
    </location>
</feature>
<evidence type="ECO:0000256" key="3">
    <source>
        <dbReference type="SAM" id="SignalP"/>
    </source>
</evidence>
<organism evidence="6 7">
    <name type="scientific">Chara braunii</name>
    <name type="common">Braun's stonewort</name>
    <dbReference type="NCBI Taxonomy" id="69332"/>
    <lineage>
        <taxon>Eukaryota</taxon>
        <taxon>Viridiplantae</taxon>
        <taxon>Streptophyta</taxon>
        <taxon>Charophyceae</taxon>
        <taxon>Charales</taxon>
        <taxon>Characeae</taxon>
        <taxon>Chara</taxon>
    </lineage>
</organism>
<keyword evidence="3" id="KW-0732">Signal</keyword>
<keyword evidence="2" id="KW-1015">Disulfide bond</keyword>
<evidence type="ECO:0000256" key="1">
    <source>
        <dbReference type="ARBA" id="ARBA00008455"/>
    </source>
</evidence>
<proteinExistence type="inferred from homology"/>
<dbReference type="InterPro" id="IPR000668">
    <property type="entry name" value="Peptidase_C1A_C"/>
</dbReference>
<dbReference type="EMBL" id="BFEA01000804">
    <property type="protein sequence ID" value="GBG90340.1"/>
    <property type="molecule type" value="Genomic_DNA"/>
</dbReference>
<comment type="similarity">
    <text evidence="1">Belongs to the peptidase C1 family.</text>
</comment>
<dbReference type="SMART" id="SM00848">
    <property type="entry name" value="Inhibitor_I29"/>
    <property type="match status" value="1"/>
</dbReference>
<comment type="caution">
    <text evidence="6">The sequence shown here is derived from an EMBL/GenBank/DDBJ whole genome shotgun (WGS) entry which is preliminary data.</text>
</comment>
<name>A0A388M728_CHABU</name>
<sequence>MESRGPFILFLLLVGICVVVADIEVDITVSEVDVTGSKLADGATDEVDGVTARGNHLALKRMLRNVDFVFQQFVEEHGKNYTGKEYAYRRQVFAKNLMKAAWNQLNDPSALHGINPFSDMTEDEFEHRFLGLHTPQHVWKMRSAPTIPYLPTDDLPEDFDWRMKGAVTPVKNQGFCGACWAFCTAGAVEGAHFIATGNLSSLSVQQMLDCDHLVNFASLNLLLCFLFISPPPYQSRGGMRKCCEQSLSLEKLYPPSTVEMLRAKLWD</sequence>
<dbReference type="GO" id="GO:0006508">
    <property type="term" value="P:proteolysis"/>
    <property type="evidence" value="ECO:0007669"/>
    <property type="project" value="InterPro"/>
</dbReference>
<dbReference type="STRING" id="69332.A0A388M728"/>
<dbReference type="Proteomes" id="UP000265515">
    <property type="component" value="Unassembled WGS sequence"/>
</dbReference>
<dbReference type="InterPro" id="IPR038765">
    <property type="entry name" value="Papain-like_cys_pep_sf"/>
</dbReference>
<evidence type="ECO:0000259" key="4">
    <source>
        <dbReference type="SMART" id="SM00645"/>
    </source>
</evidence>
<dbReference type="GO" id="GO:0008234">
    <property type="term" value="F:cysteine-type peptidase activity"/>
    <property type="evidence" value="ECO:0007669"/>
    <property type="project" value="InterPro"/>
</dbReference>
<evidence type="ECO:0000313" key="7">
    <source>
        <dbReference type="Proteomes" id="UP000265515"/>
    </source>
</evidence>
<accession>A0A388M728</accession>
<gene>
    <name evidence="6" type="ORF">CBR_g50588</name>
</gene>